<sequence length="170" mass="17906">RVPTVDRGTHLRGARSRGVDEFTVQGSAALKPVERVATRTAPATPTGPRLRVAPPPPVTVPRAPFVALILALVVGGVLGILVINTKINENAFRLDKLQQQQAKLNIDEQQLKKEIAEAEAPGNLAANARKLGLVESEQPAFIRLPDGRLIGVPQPAGGQPSITSQQGTGG</sequence>
<gene>
    <name evidence="3" type="ORF">GSF22_33890</name>
</gene>
<dbReference type="Proteomes" id="UP000823521">
    <property type="component" value="Unassembled WGS sequence"/>
</dbReference>
<feature type="non-terminal residue" evidence="3">
    <location>
        <position position="1"/>
    </location>
</feature>
<evidence type="ECO:0000313" key="3">
    <source>
        <dbReference type="EMBL" id="MBO4210946.1"/>
    </source>
</evidence>
<evidence type="ECO:0000313" key="4">
    <source>
        <dbReference type="Proteomes" id="UP000823521"/>
    </source>
</evidence>
<evidence type="ECO:0008006" key="5">
    <source>
        <dbReference type="Google" id="ProtNLM"/>
    </source>
</evidence>
<protein>
    <recommendedName>
        <fullName evidence="5">Cell division protein FtsB</fullName>
    </recommendedName>
</protein>
<proteinExistence type="predicted"/>
<keyword evidence="2" id="KW-0812">Transmembrane</keyword>
<accession>A0ABS3W2C0</accession>
<evidence type="ECO:0000256" key="2">
    <source>
        <dbReference type="SAM" id="Phobius"/>
    </source>
</evidence>
<dbReference type="RefSeq" id="WP_208817969.1">
    <property type="nucleotide sequence ID" value="NZ_WVUH01000699.1"/>
</dbReference>
<evidence type="ECO:0000256" key="1">
    <source>
        <dbReference type="SAM" id="MobiDB-lite"/>
    </source>
</evidence>
<dbReference type="EMBL" id="WVUH01000699">
    <property type="protein sequence ID" value="MBO4210946.1"/>
    <property type="molecule type" value="Genomic_DNA"/>
</dbReference>
<comment type="caution">
    <text evidence="3">The sequence shown here is derived from an EMBL/GenBank/DDBJ whole genome shotgun (WGS) entry which is preliminary data.</text>
</comment>
<feature type="transmembrane region" description="Helical" evidence="2">
    <location>
        <begin position="63"/>
        <end position="83"/>
    </location>
</feature>
<feature type="region of interest" description="Disordered" evidence="1">
    <location>
        <begin position="151"/>
        <end position="170"/>
    </location>
</feature>
<organism evidence="3 4">
    <name type="scientific">Micromonospora echinofusca</name>
    <dbReference type="NCBI Taxonomy" id="47858"/>
    <lineage>
        <taxon>Bacteria</taxon>
        <taxon>Bacillati</taxon>
        <taxon>Actinomycetota</taxon>
        <taxon>Actinomycetes</taxon>
        <taxon>Micromonosporales</taxon>
        <taxon>Micromonosporaceae</taxon>
        <taxon>Micromonospora</taxon>
    </lineage>
</organism>
<reference evidence="3 4" key="1">
    <citation type="submission" date="2019-12" db="EMBL/GenBank/DDBJ databases">
        <title>Whole genome sequencing of endophytic Actinobacterium Micromonospora sp. MPMI6T.</title>
        <authorList>
            <person name="Evv R."/>
            <person name="Podile A.R."/>
        </authorList>
    </citation>
    <scope>NUCLEOTIDE SEQUENCE [LARGE SCALE GENOMIC DNA]</scope>
    <source>
        <strain evidence="3 4">MPMI6</strain>
    </source>
</reference>
<keyword evidence="4" id="KW-1185">Reference proteome</keyword>
<feature type="compositionally biased region" description="Polar residues" evidence="1">
    <location>
        <begin position="160"/>
        <end position="170"/>
    </location>
</feature>
<keyword evidence="2" id="KW-1133">Transmembrane helix</keyword>
<keyword evidence="2" id="KW-0472">Membrane</keyword>
<name>A0ABS3W2C0_MICEH</name>